<organism evidence="2 3">
    <name type="scientific">Paraburkholderia phytofirmans OLGA172</name>
    <dbReference type="NCBI Taxonomy" id="1417228"/>
    <lineage>
        <taxon>Bacteria</taxon>
        <taxon>Pseudomonadati</taxon>
        <taxon>Pseudomonadota</taxon>
        <taxon>Betaproteobacteria</taxon>
        <taxon>Burkholderiales</taxon>
        <taxon>Burkholderiaceae</taxon>
        <taxon>Paraburkholderia</taxon>
    </lineage>
</organism>
<evidence type="ECO:0000259" key="1">
    <source>
        <dbReference type="Pfam" id="PF25963"/>
    </source>
</evidence>
<evidence type="ECO:0000313" key="2">
    <source>
        <dbReference type="EMBL" id="ANB72120.1"/>
    </source>
</evidence>
<gene>
    <name evidence="2" type="ORF">AYM40_06845</name>
</gene>
<keyword evidence="3" id="KW-1185">Reference proteome</keyword>
<dbReference type="AlphaFoldDB" id="A0A160FIM8"/>
<proteinExistence type="predicted"/>
<reference evidence="2 3" key="1">
    <citation type="journal article" date="2016" name="Gene">
        <title>PacBio SMRT assembly of a complex multi-replicon genome reveals chlorocatechol degradative operon in a region of genome plasticity.</title>
        <authorList>
            <person name="Ricker N."/>
            <person name="Shen S.Y."/>
            <person name="Goordial J."/>
            <person name="Jin S."/>
            <person name="Fulthorpe R.R."/>
        </authorList>
    </citation>
    <scope>NUCLEOTIDE SEQUENCE [LARGE SCALE GENOMIC DNA]</scope>
    <source>
        <strain evidence="2 3">OLGA172</strain>
    </source>
</reference>
<protein>
    <recommendedName>
        <fullName evidence="1">p-hydroxybenzoic acid efflux pump subunit AaeA-like beta-barrel domain-containing protein</fullName>
    </recommendedName>
</protein>
<accession>A0A160FIM8</accession>
<name>A0A160FIM8_9BURK</name>
<feature type="domain" description="p-hydroxybenzoic acid efflux pump subunit AaeA-like beta-barrel" evidence="1">
    <location>
        <begin position="2"/>
        <end position="65"/>
    </location>
</feature>
<dbReference type="KEGG" id="buz:AYM40_06845"/>
<sequence length="65" mass="7326">MYGYFEETKPPCAKVGARAQIRPKSGEQLQVHMERNSCGIYDRDNLESRELVANVDPVFNSVPLA</sequence>
<dbReference type="Proteomes" id="UP000076852">
    <property type="component" value="Chromosome 1"/>
</dbReference>
<dbReference type="InterPro" id="IPR058634">
    <property type="entry name" value="AaeA-lik-b-barrel"/>
</dbReference>
<dbReference type="EMBL" id="CP014578">
    <property type="protein sequence ID" value="ANB72120.1"/>
    <property type="molecule type" value="Genomic_DNA"/>
</dbReference>
<dbReference type="Pfam" id="PF25963">
    <property type="entry name" value="Beta-barrel_AAEA"/>
    <property type="match status" value="1"/>
</dbReference>
<dbReference type="STRING" id="1804984.AYM40_06845"/>
<evidence type="ECO:0000313" key="3">
    <source>
        <dbReference type="Proteomes" id="UP000076852"/>
    </source>
</evidence>